<accession>A0A134B610</accession>
<evidence type="ECO:0000256" key="2">
    <source>
        <dbReference type="SAM" id="SignalP"/>
    </source>
</evidence>
<dbReference type="InterPro" id="IPR036737">
    <property type="entry name" value="OmpA-like_sf"/>
</dbReference>
<feature type="domain" description="OmpA-like" evidence="3">
    <location>
        <begin position="268"/>
        <end position="377"/>
    </location>
</feature>
<name>A0A134B610_9PORP</name>
<dbReference type="GO" id="GO:0016020">
    <property type="term" value="C:membrane"/>
    <property type="evidence" value="ECO:0007669"/>
    <property type="project" value="UniProtKB-UniRule"/>
</dbReference>
<comment type="caution">
    <text evidence="4">The sequence shown here is derived from an EMBL/GenBank/DDBJ whole genome shotgun (WGS) entry which is preliminary data.</text>
</comment>
<reference evidence="5" key="1">
    <citation type="submission" date="2016-01" db="EMBL/GenBank/DDBJ databases">
        <authorList>
            <person name="Mitreva M."/>
            <person name="Pepin K.H."/>
            <person name="Mihindukulasuriya K.A."/>
            <person name="Fulton R."/>
            <person name="Fronick C."/>
            <person name="O'Laughlin M."/>
            <person name="Miner T."/>
            <person name="Herter B."/>
            <person name="Rosa B.A."/>
            <person name="Cordes M."/>
            <person name="Tomlinson C."/>
            <person name="Wollam A."/>
            <person name="Palsikar V.B."/>
            <person name="Mardis E.R."/>
            <person name="Wilson R.K."/>
        </authorList>
    </citation>
    <scope>NUCLEOTIDE SEQUENCE [LARGE SCALE GENOMIC DNA]</scope>
    <source>
        <strain evidence="5">KA00683</strain>
    </source>
</reference>
<feature type="signal peptide" evidence="2">
    <location>
        <begin position="1"/>
        <end position="20"/>
    </location>
</feature>
<sequence>MNLKYSLLVLAGISSLAAQAQTSQPTTIEAPAHRVAFAHEPGANHFISLAGGVGAMFLEGNNTPKLTDRLSWTAALSIGKWHSPYYATRLKVVGGEAYTYSKLNSALRNDNYFVGGPYDFMFDVVNFFSTYNPNRVFHIIPYVGVGYEYKFNHTVAGLPNTHAATANGGLQLSFHVAPRVNIFVEGEATYNGFHIRKSYAPDFSNALRLSAVAGLTFNVGRQGFAPVEPLDQAYIDGLQSQINALRAENAELAKRPEHCPDVEAVAPAANDRFVADKSILFAQGKSAVSNDQLITVFDAAEFVNKGEGELVVTGYVAKNESRFAGLAEKRAKAVATLLTEKYGVSADKITVEWKEAGEAPYSADQQAWNRVVIIRSK</sequence>
<proteinExistence type="predicted"/>
<protein>
    <submittedName>
        <fullName evidence="4">Putative outer membrane protein 41</fullName>
    </submittedName>
</protein>
<dbReference type="Pfam" id="PF00691">
    <property type="entry name" value="OmpA"/>
    <property type="match status" value="1"/>
</dbReference>
<evidence type="ECO:0000256" key="1">
    <source>
        <dbReference type="PROSITE-ProRule" id="PRU00473"/>
    </source>
</evidence>
<dbReference type="PROSITE" id="PS51123">
    <property type="entry name" value="OMPA_2"/>
    <property type="match status" value="1"/>
</dbReference>
<dbReference type="AlphaFoldDB" id="A0A134B610"/>
<keyword evidence="2" id="KW-0732">Signal</keyword>
<evidence type="ECO:0000313" key="5">
    <source>
        <dbReference type="Proteomes" id="UP000070224"/>
    </source>
</evidence>
<evidence type="ECO:0000259" key="3">
    <source>
        <dbReference type="PROSITE" id="PS51123"/>
    </source>
</evidence>
<dbReference type="EMBL" id="LSDK01000093">
    <property type="protein sequence ID" value="KXB75343.1"/>
    <property type="molecule type" value="Genomic_DNA"/>
</dbReference>
<dbReference type="InterPro" id="IPR006665">
    <property type="entry name" value="OmpA-like"/>
</dbReference>
<gene>
    <name evidence="4" type="ORF">HMPREF3185_01399</name>
</gene>
<dbReference type="STRING" id="322095.HMPREF3185_01399"/>
<keyword evidence="5" id="KW-1185">Reference proteome</keyword>
<evidence type="ECO:0000313" key="4">
    <source>
        <dbReference type="EMBL" id="KXB75343.1"/>
    </source>
</evidence>
<feature type="chain" id="PRO_5007461999" evidence="2">
    <location>
        <begin position="21"/>
        <end position="377"/>
    </location>
</feature>
<dbReference type="SUPFAM" id="SSF103088">
    <property type="entry name" value="OmpA-like"/>
    <property type="match status" value="1"/>
</dbReference>
<keyword evidence="1" id="KW-0472">Membrane</keyword>
<organism evidence="4 5">
    <name type="scientific">Porphyromonas somerae</name>
    <dbReference type="NCBI Taxonomy" id="322095"/>
    <lineage>
        <taxon>Bacteria</taxon>
        <taxon>Pseudomonadati</taxon>
        <taxon>Bacteroidota</taxon>
        <taxon>Bacteroidia</taxon>
        <taxon>Bacteroidales</taxon>
        <taxon>Porphyromonadaceae</taxon>
        <taxon>Porphyromonas</taxon>
    </lineage>
</organism>
<dbReference type="Gene3D" id="3.30.1330.60">
    <property type="entry name" value="OmpA-like domain"/>
    <property type="match status" value="1"/>
</dbReference>
<dbReference type="PATRIC" id="fig|322095.3.peg.1380"/>
<dbReference type="OrthoDB" id="1453138at2"/>
<dbReference type="Proteomes" id="UP000070224">
    <property type="component" value="Unassembled WGS sequence"/>
</dbReference>
<dbReference type="RefSeq" id="WP_060935621.1">
    <property type="nucleotide sequence ID" value="NZ_KQ960453.1"/>
</dbReference>